<dbReference type="Pfam" id="PF06745">
    <property type="entry name" value="ATPase"/>
    <property type="match status" value="1"/>
</dbReference>
<evidence type="ECO:0000313" key="5">
    <source>
        <dbReference type="Proteomes" id="UP000074294"/>
    </source>
</evidence>
<protein>
    <recommendedName>
        <fullName evidence="3">KaiC domain-containing protein</fullName>
    </recommendedName>
</protein>
<organism evidence="4 5">
    <name type="scientific">Hadarchaeum yellowstonense</name>
    <dbReference type="NCBI Taxonomy" id="1776334"/>
    <lineage>
        <taxon>Archaea</taxon>
        <taxon>Methanobacteriati</taxon>
        <taxon>Candidatus Hadarchaeota</taxon>
        <taxon>Candidatus Hadarchaeia</taxon>
        <taxon>Candidatus Hadarchaeales</taxon>
        <taxon>Candidatus Hadarchaeaceae</taxon>
        <taxon>Candidatus Hadarchaeum</taxon>
    </lineage>
</organism>
<feature type="domain" description="KaiC" evidence="3">
    <location>
        <begin position="16"/>
        <end position="276"/>
    </location>
</feature>
<accession>A0A147K0S7</accession>
<dbReference type="PANTHER" id="PTHR43637">
    <property type="entry name" value="UPF0273 PROTEIN TM_0370"/>
    <property type="match status" value="1"/>
</dbReference>
<dbReference type="InterPro" id="IPR014774">
    <property type="entry name" value="KaiC-like_dom"/>
</dbReference>
<dbReference type="EMBL" id="LQMQ01000006">
    <property type="protein sequence ID" value="KUO42455.1"/>
    <property type="molecule type" value="Genomic_DNA"/>
</dbReference>
<name>A0A147K0S7_HADYE</name>
<dbReference type="SUPFAM" id="SSF52540">
    <property type="entry name" value="P-loop containing nucleoside triphosphate hydrolases"/>
    <property type="match status" value="1"/>
</dbReference>
<evidence type="ECO:0000256" key="2">
    <source>
        <dbReference type="ARBA" id="ARBA00022840"/>
    </source>
</evidence>
<dbReference type="PROSITE" id="PS51146">
    <property type="entry name" value="KAIC"/>
    <property type="match status" value="1"/>
</dbReference>
<dbReference type="GO" id="GO:0005524">
    <property type="term" value="F:ATP binding"/>
    <property type="evidence" value="ECO:0007669"/>
    <property type="project" value="UniProtKB-KW"/>
</dbReference>
<dbReference type="PRINTS" id="PR01874">
    <property type="entry name" value="DNAREPAIRADA"/>
</dbReference>
<proteinExistence type="predicted"/>
<dbReference type="InterPro" id="IPR010624">
    <property type="entry name" value="KaiC_dom"/>
</dbReference>
<gene>
    <name evidence="4" type="ORF">APZ16_01555</name>
</gene>
<sequence length="276" mass="31099">MALKNRPKKEEPTEPEWIKLGIPGFNDLIERGIPRGANVLVSGGPGTGKTIFCMQSLYHAAREGHDCLYITFEETPKRLWRHMERFGWKVREVAEKDDGLLLKVGDAEKGGSILIRMLDPFRITRAVEGLVERAAGRISIELKGIPDLIPSGMKPYLIAMDSLSALESAFIKKPEGYRIYVEQIFRAFERAGATTFLTTEIEETPVRYSRSGVEEFLADGVIVLYNVKVKGHRVQGIEILKMRCAKHERRIVPMQITPEGIKVFPSETIFGADELK</sequence>
<dbReference type="InterPro" id="IPR027417">
    <property type="entry name" value="P-loop_NTPase"/>
</dbReference>
<comment type="caution">
    <text evidence="4">The sequence shown here is derived from an EMBL/GenBank/DDBJ whole genome shotgun (WGS) entry which is preliminary data.</text>
</comment>
<keyword evidence="2" id="KW-0067">ATP-binding</keyword>
<reference evidence="4 5" key="1">
    <citation type="journal article" date="2016" name="Nat. Microbiol.">
        <title>Genomic inference of the metabolism of cosmopolitan subsurface Archaea, Hadesarchaea.</title>
        <authorList>
            <person name="Baker B.J."/>
            <person name="Saw J.H."/>
            <person name="Lind A.E."/>
            <person name="Lazar C.S."/>
            <person name="Hinrichs K.-U."/>
            <person name="Teske A.P."/>
            <person name="Ettema T.J."/>
        </authorList>
    </citation>
    <scope>NUCLEOTIDE SEQUENCE [LARGE SCALE GENOMIC DNA]</scope>
</reference>
<evidence type="ECO:0000259" key="3">
    <source>
        <dbReference type="PROSITE" id="PS51146"/>
    </source>
</evidence>
<evidence type="ECO:0000313" key="4">
    <source>
        <dbReference type="EMBL" id="KUO42455.1"/>
    </source>
</evidence>
<dbReference type="Proteomes" id="UP000074294">
    <property type="component" value="Unassembled WGS sequence"/>
</dbReference>
<dbReference type="Gene3D" id="3.40.50.300">
    <property type="entry name" value="P-loop containing nucleotide triphosphate hydrolases"/>
    <property type="match status" value="1"/>
</dbReference>
<dbReference type="STRING" id="1776334.APZ16_01555"/>
<keyword evidence="1" id="KW-0547">Nucleotide-binding</keyword>
<dbReference type="AlphaFoldDB" id="A0A147K0S7"/>
<evidence type="ECO:0000256" key="1">
    <source>
        <dbReference type="ARBA" id="ARBA00022741"/>
    </source>
</evidence>